<keyword evidence="3" id="KW-0479">Metal-binding</keyword>
<dbReference type="GO" id="GO:0006508">
    <property type="term" value="P:proteolysis"/>
    <property type="evidence" value="ECO:0007669"/>
    <property type="project" value="UniProtKB-KW"/>
</dbReference>
<evidence type="ECO:0000256" key="8">
    <source>
        <dbReference type="SAM" id="SignalP"/>
    </source>
</evidence>
<dbReference type="PANTHER" id="PTHR12147:SF56">
    <property type="entry name" value="AMINOPEPTIDASE YDR415C-RELATED"/>
    <property type="match status" value="1"/>
</dbReference>
<keyword evidence="1" id="KW-0031">Aminopeptidase</keyword>
<sequence>MTTPKLRTALLAALAGLGLAACSSETPPAGTETTPSQADAPAVAEGTAPPRGPANGALPPVEGHEFSSQMREEDFAAHVQTLASDEFEGRAPGGRGEELTINYIREHFERIGLEPGNGDSWYQTVPMVETTAAPDTTIDLVMGEETRTLASGSEMVIGTRTGQSTVSVEDSELVFVGYGVNAPEQNWNDYEGLDVEGKTVVIFVNDPGFHIDSDMFEGERMTYYGRWTYKYEEAARQGAAAALIVHDDRGAGYGWGVVENSWTGAQFDLPPDVDTAPRLPLQGWISADVARDLFAHAGLDLQEQYTAAGTAGFTAVPLDAKLNATVESVSRRGESPNVMGLLRGSEKPDEVVVYMAHWDHLGRVFGGVGDRIYNGAIDNATGVAALLEIAAQMKAAEEPPKRSVLFLMVTLEESGLLGSAYYVADPVVPLEKTVAAINIDAMLPVGQTTDFIVVGKGNSELEDILEPLAALQNRTLVPEAAVHAGYYFRSDHFNFAKAGVPALYAKGGTEHVEHGREHVAAIEEDYRVNRYHKPGDHFDPEWDLSGVMLDLQALYGVGWELANSDRWPNWYEGNPFRAAREEMMAD</sequence>
<evidence type="ECO:0000256" key="2">
    <source>
        <dbReference type="ARBA" id="ARBA00022670"/>
    </source>
</evidence>
<dbReference type="RefSeq" id="WP_147890774.1">
    <property type="nucleotide sequence ID" value="NZ_VRTS01000002.1"/>
</dbReference>
<evidence type="ECO:0000259" key="9">
    <source>
        <dbReference type="Pfam" id="PF04389"/>
    </source>
</evidence>
<proteinExistence type="predicted"/>
<dbReference type="InterPro" id="IPR007484">
    <property type="entry name" value="Peptidase_M28"/>
</dbReference>
<dbReference type="GO" id="GO:0004177">
    <property type="term" value="F:aminopeptidase activity"/>
    <property type="evidence" value="ECO:0007669"/>
    <property type="project" value="UniProtKB-KW"/>
</dbReference>
<protein>
    <submittedName>
        <fullName evidence="10">M20/M25/M40 family metallo-hydrolase</fullName>
    </submittedName>
</protein>
<evidence type="ECO:0000313" key="10">
    <source>
        <dbReference type="EMBL" id="TXK64854.1"/>
    </source>
</evidence>
<feature type="region of interest" description="Disordered" evidence="7">
    <location>
        <begin position="24"/>
        <end position="71"/>
    </location>
</feature>
<feature type="domain" description="Peptidase M28" evidence="9">
    <location>
        <begin position="337"/>
        <end position="550"/>
    </location>
</feature>
<dbReference type="Proteomes" id="UP000321248">
    <property type="component" value="Unassembled WGS sequence"/>
</dbReference>
<keyword evidence="5" id="KW-0378">Hydrolase</keyword>
<accession>A0A5C8KXQ9</accession>
<dbReference type="PANTHER" id="PTHR12147">
    <property type="entry name" value="METALLOPEPTIDASE M28 FAMILY MEMBER"/>
    <property type="match status" value="1"/>
</dbReference>
<evidence type="ECO:0000256" key="4">
    <source>
        <dbReference type="ARBA" id="ARBA00022729"/>
    </source>
</evidence>
<dbReference type="FunFam" id="3.40.630.10:FF:000088">
    <property type="entry name" value="Peptidase M20"/>
    <property type="match status" value="1"/>
</dbReference>
<dbReference type="CDD" id="cd05660">
    <property type="entry name" value="M28_like_PA"/>
    <property type="match status" value="1"/>
</dbReference>
<dbReference type="OrthoDB" id="9778250at2"/>
<dbReference type="Gene3D" id="3.40.630.10">
    <property type="entry name" value="Zn peptidases"/>
    <property type="match status" value="2"/>
</dbReference>
<feature type="signal peptide" evidence="8">
    <location>
        <begin position="1"/>
        <end position="20"/>
    </location>
</feature>
<dbReference type="Pfam" id="PF04389">
    <property type="entry name" value="Peptidase_M28"/>
    <property type="match status" value="1"/>
</dbReference>
<comment type="caution">
    <text evidence="10">The sequence shown here is derived from an EMBL/GenBank/DDBJ whole genome shotgun (WGS) entry which is preliminary data.</text>
</comment>
<dbReference type="SUPFAM" id="SSF53187">
    <property type="entry name" value="Zn-dependent exopeptidases"/>
    <property type="match status" value="1"/>
</dbReference>
<dbReference type="InterPro" id="IPR046450">
    <property type="entry name" value="PA_dom_sf"/>
</dbReference>
<evidence type="ECO:0000256" key="7">
    <source>
        <dbReference type="SAM" id="MobiDB-lite"/>
    </source>
</evidence>
<evidence type="ECO:0000256" key="3">
    <source>
        <dbReference type="ARBA" id="ARBA00022723"/>
    </source>
</evidence>
<dbReference type="InterPro" id="IPR045175">
    <property type="entry name" value="M28_fam"/>
</dbReference>
<keyword evidence="6" id="KW-0862">Zinc</keyword>
<dbReference type="GO" id="GO:0008235">
    <property type="term" value="F:metalloexopeptidase activity"/>
    <property type="evidence" value="ECO:0007669"/>
    <property type="project" value="InterPro"/>
</dbReference>
<feature type="compositionally biased region" description="Basic and acidic residues" evidence="7">
    <location>
        <begin position="62"/>
        <end position="71"/>
    </location>
</feature>
<dbReference type="EMBL" id="VRTS01000002">
    <property type="protein sequence ID" value="TXK64854.1"/>
    <property type="molecule type" value="Genomic_DNA"/>
</dbReference>
<gene>
    <name evidence="10" type="ORF">FU658_03170</name>
</gene>
<name>A0A5C8KXQ9_9GAMM</name>
<evidence type="ECO:0000256" key="6">
    <source>
        <dbReference type="ARBA" id="ARBA00022833"/>
    </source>
</evidence>
<evidence type="ECO:0000313" key="11">
    <source>
        <dbReference type="Proteomes" id="UP000321248"/>
    </source>
</evidence>
<dbReference type="GO" id="GO:0046872">
    <property type="term" value="F:metal ion binding"/>
    <property type="evidence" value="ECO:0007669"/>
    <property type="project" value="UniProtKB-KW"/>
</dbReference>
<keyword evidence="11" id="KW-1185">Reference proteome</keyword>
<feature type="chain" id="PRO_5023120161" evidence="8">
    <location>
        <begin position="21"/>
        <end position="586"/>
    </location>
</feature>
<dbReference type="Gene3D" id="3.50.30.30">
    <property type="match status" value="1"/>
</dbReference>
<feature type="compositionally biased region" description="Polar residues" evidence="7">
    <location>
        <begin position="24"/>
        <end position="37"/>
    </location>
</feature>
<evidence type="ECO:0000256" key="1">
    <source>
        <dbReference type="ARBA" id="ARBA00022438"/>
    </source>
</evidence>
<keyword evidence="2" id="KW-0645">Protease</keyword>
<dbReference type="PROSITE" id="PS51257">
    <property type="entry name" value="PROKAR_LIPOPROTEIN"/>
    <property type="match status" value="1"/>
</dbReference>
<dbReference type="AlphaFoldDB" id="A0A5C8KXQ9"/>
<organism evidence="10 11">
    <name type="scientific">Alkalisalibacterium limincola</name>
    <dbReference type="NCBI Taxonomy" id="2699169"/>
    <lineage>
        <taxon>Bacteria</taxon>
        <taxon>Pseudomonadati</taxon>
        <taxon>Pseudomonadota</taxon>
        <taxon>Gammaproteobacteria</taxon>
        <taxon>Lysobacterales</taxon>
        <taxon>Lysobacteraceae</taxon>
        <taxon>Alkalisalibacterium</taxon>
    </lineage>
</organism>
<dbReference type="SUPFAM" id="SSF52025">
    <property type="entry name" value="PA domain"/>
    <property type="match status" value="1"/>
</dbReference>
<evidence type="ECO:0000256" key="5">
    <source>
        <dbReference type="ARBA" id="ARBA00022801"/>
    </source>
</evidence>
<reference evidence="10 11" key="1">
    <citation type="submission" date="2019-08" db="EMBL/GenBank/DDBJ databases">
        <authorList>
            <person name="Karlyshev A.V."/>
        </authorList>
    </citation>
    <scope>NUCLEOTIDE SEQUENCE [LARGE SCALE GENOMIC DNA]</scope>
    <source>
        <strain evidence="10 11">Alg18-2.2</strain>
    </source>
</reference>
<keyword evidence="4 8" id="KW-0732">Signal</keyword>